<evidence type="ECO:0000313" key="2">
    <source>
        <dbReference type="Proteomes" id="UP000316851"/>
    </source>
</evidence>
<comment type="caution">
    <text evidence="1">The sequence shown here is derived from an EMBL/GenBank/DDBJ whole genome shotgun (WGS) entry which is preliminary data.</text>
</comment>
<protein>
    <submittedName>
        <fullName evidence="1">Uncharacterized protein</fullName>
    </submittedName>
</protein>
<dbReference type="RefSeq" id="WP_140914968.1">
    <property type="nucleotide sequence ID" value="NZ_VHHP01000006.1"/>
</dbReference>
<organism evidence="1 2">
    <name type="scientific">Metamycoplasma neophronis</name>
    <dbReference type="NCBI Taxonomy" id="872983"/>
    <lineage>
        <taxon>Bacteria</taxon>
        <taxon>Bacillati</taxon>
        <taxon>Mycoplasmatota</taxon>
        <taxon>Mycoplasmoidales</taxon>
        <taxon>Metamycoplasmataceae</taxon>
        <taxon>Metamycoplasma</taxon>
    </lineage>
</organism>
<proteinExistence type="predicted"/>
<accession>A0ABY2YZG9</accession>
<dbReference type="Proteomes" id="UP000316851">
    <property type="component" value="Unassembled WGS sequence"/>
</dbReference>
<name>A0ABY2YZG9_9BACT</name>
<evidence type="ECO:0000313" key="1">
    <source>
        <dbReference type="EMBL" id="TPR53539.1"/>
    </source>
</evidence>
<dbReference type="EMBL" id="VHHP01000006">
    <property type="protein sequence ID" value="TPR53539.1"/>
    <property type="molecule type" value="Genomic_DNA"/>
</dbReference>
<sequence>MSCNKESKCCCKKTLENVSCPIKRAELEKEMQAGNCICAHEEKPSCSMKEEACGMETKSSCSMKEEGSCSMKKEDSEEKCNCEINLEEVKCPIKRAELEKKIKEQNCNCKK</sequence>
<reference evidence="1" key="1">
    <citation type="submission" date="2019-06" db="EMBL/GenBank/DDBJ databases">
        <title>Mycoplasma neophronis type strain whole genome sequence.</title>
        <authorList>
            <person name="Spergser J."/>
        </authorList>
    </citation>
    <scope>NUCLEOTIDE SEQUENCE [LARGE SCALE GENOMIC DNA]</scope>
    <source>
        <strain evidence="1">DSM 24097</strain>
    </source>
</reference>
<gene>
    <name evidence="1" type="ORF">FJR74_02515</name>
</gene>
<keyword evidence="2" id="KW-1185">Reference proteome</keyword>